<evidence type="ECO:0000256" key="1">
    <source>
        <dbReference type="SAM" id="MobiDB-lite"/>
    </source>
</evidence>
<evidence type="ECO:0000313" key="4">
    <source>
        <dbReference type="Proteomes" id="UP000008810"/>
    </source>
</evidence>
<evidence type="ECO:0000313" key="2">
    <source>
        <dbReference type="EMBL" id="PNT63175.1"/>
    </source>
</evidence>
<dbReference type="EMBL" id="CM000883">
    <property type="protein sequence ID" value="PNT63175.1"/>
    <property type="molecule type" value="Genomic_DNA"/>
</dbReference>
<reference evidence="2 3" key="1">
    <citation type="journal article" date="2010" name="Nature">
        <title>Genome sequencing and analysis of the model grass Brachypodium distachyon.</title>
        <authorList>
            <consortium name="International Brachypodium Initiative"/>
        </authorList>
    </citation>
    <scope>NUCLEOTIDE SEQUENCE [LARGE SCALE GENOMIC DNA]</scope>
    <source>
        <strain evidence="2 3">Bd21</strain>
    </source>
</reference>
<dbReference type="InParanoid" id="A0A2K2CMC0"/>
<dbReference type="Proteomes" id="UP000008810">
    <property type="component" value="Chromosome 4"/>
</dbReference>
<dbReference type="AlphaFoldDB" id="A0A2K2CMC0"/>
<organism evidence="2">
    <name type="scientific">Brachypodium distachyon</name>
    <name type="common">Purple false brome</name>
    <name type="synonym">Trachynia distachya</name>
    <dbReference type="NCBI Taxonomy" id="15368"/>
    <lineage>
        <taxon>Eukaryota</taxon>
        <taxon>Viridiplantae</taxon>
        <taxon>Streptophyta</taxon>
        <taxon>Embryophyta</taxon>
        <taxon>Tracheophyta</taxon>
        <taxon>Spermatophyta</taxon>
        <taxon>Magnoliopsida</taxon>
        <taxon>Liliopsida</taxon>
        <taxon>Poales</taxon>
        <taxon>Poaceae</taxon>
        <taxon>BOP clade</taxon>
        <taxon>Pooideae</taxon>
        <taxon>Stipodae</taxon>
        <taxon>Brachypodieae</taxon>
        <taxon>Brachypodium</taxon>
    </lineage>
</organism>
<protein>
    <submittedName>
        <fullName evidence="2 3">Uncharacterized protein</fullName>
    </submittedName>
</protein>
<dbReference type="Gramene" id="PNT63175">
    <property type="protein sequence ID" value="PNT63175"/>
    <property type="gene ID" value="BRADI_4g12639v3"/>
</dbReference>
<dbReference type="EnsemblPlants" id="PNT63175">
    <property type="protein sequence ID" value="PNT63175"/>
    <property type="gene ID" value="BRADI_4g12639v3"/>
</dbReference>
<evidence type="ECO:0000313" key="3">
    <source>
        <dbReference type="EnsemblPlants" id="PNT63175"/>
    </source>
</evidence>
<proteinExistence type="predicted"/>
<feature type="region of interest" description="Disordered" evidence="1">
    <location>
        <begin position="1"/>
        <end position="76"/>
    </location>
</feature>
<feature type="compositionally biased region" description="Basic and acidic residues" evidence="1">
    <location>
        <begin position="1"/>
        <end position="19"/>
    </location>
</feature>
<sequence>MDTEALKKKKNPTDTDGERRRRSHGSPAALSLAPAWDRGPVPTAADGDETREKEGSVDQGLVDTGQLKFSQKREIK</sequence>
<keyword evidence="4" id="KW-1185">Reference proteome</keyword>
<accession>A0A2K2CMC0</accession>
<name>A0A2K2CMC0_BRADI</name>
<reference evidence="3" key="3">
    <citation type="submission" date="2018-08" db="UniProtKB">
        <authorList>
            <consortium name="EnsemblPlants"/>
        </authorList>
    </citation>
    <scope>IDENTIFICATION</scope>
    <source>
        <strain evidence="3">cv. Bd21</strain>
    </source>
</reference>
<reference evidence="2" key="2">
    <citation type="submission" date="2017-06" db="EMBL/GenBank/DDBJ databases">
        <title>WGS assembly of Brachypodium distachyon.</title>
        <authorList>
            <consortium name="The International Brachypodium Initiative"/>
            <person name="Lucas S."/>
            <person name="Harmon-Smith M."/>
            <person name="Lail K."/>
            <person name="Tice H."/>
            <person name="Grimwood J."/>
            <person name="Bruce D."/>
            <person name="Barry K."/>
            <person name="Shu S."/>
            <person name="Lindquist E."/>
            <person name="Wang M."/>
            <person name="Pitluck S."/>
            <person name="Vogel J.P."/>
            <person name="Garvin D.F."/>
            <person name="Mockler T.C."/>
            <person name="Schmutz J."/>
            <person name="Rokhsar D."/>
            <person name="Bevan M.W."/>
        </authorList>
    </citation>
    <scope>NUCLEOTIDE SEQUENCE</scope>
    <source>
        <strain evidence="2">Bd21</strain>
    </source>
</reference>
<gene>
    <name evidence="2" type="ORF">BRADI_4g12639v3</name>
</gene>